<evidence type="ECO:0000256" key="9">
    <source>
        <dbReference type="ARBA" id="ARBA00023180"/>
    </source>
</evidence>
<keyword evidence="17" id="KW-1185">Reference proteome</keyword>
<evidence type="ECO:0000256" key="6">
    <source>
        <dbReference type="ARBA" id="ARBA00022729"/>
    </source>
</evidence>
<evidence type="ECO:0000256" key="8">
    <source>
        <dbReference type="ARBA" id="ARBA00023136"/>
    </source>
</evidence>
<gene>
    <name evidence="16" type="ORF">AACH00_07950</name>
</gene>
<dbReference type="PROSITE" id="PS51257">
    <property type="entry name" value="PROKAR_LIPOPROTEIN"/>
    <property type="match status" value="1"/>
</dbReference>
<protein>
    <recommendedName>
        <fullName evidence="15">Endo-1,3-beta-glucanase btgC</fullName>
    </recommendedName>
    <alternativeName>
        <fullName evidence="14">Laminarinase btgC</fullName>
    </alternativeName>
</protein>
<evidence type="ECO:0000256" key="12">
    <source>
        <dbReference type="ARBA" id="ARBA00023326"/>
    </source>
</evidence>
<comment type="subcellular location">
    <subcellularLocation>
        <location evidence="2">Cell membrane</location>
    </subcellularLocation>
    <subcellularLocation>
        <location evidence="1">Secreted</location>
        <location evidence="1">Cell wall</location>
    </subcellularLocation>
</comment>
<accession>A0ABU9C318</accession>
<dbReference type="SUPFAM" id="SSF51445">
    <property type="entry name" value="(Trans)glycosidases"/>
    <property type="match status" value="1"/>
</dbReference>
<dbReference type="InterPro" id="IPR050732">
    <property type="entry name" value="Beta-glucan_modifiers"/>
</dbReference>
<dbReference type="Gene3D" id="2.60.120.430">
    <property type="entry name" value="Galactose-binding lectin"/>
    <property type="match status" value="1"/>
</dbReference>
<keyword evidence="6" id="KW-0732">Signal</keyword>
<comment type="caution">
    <text evidence="16">The sequence shown here is derived from an EMBL/GenBank/DDBJ whole genome shotgun (WGS) entry which is preliminary data.</text>
</comment>
<keyword evidence="12" id="KW-0624">Polysaccharide degradation</keyword>
<dbReference type="InterPro" id="IPR000490">
    <property type="entry name" value="Glyco_hydro_17"/>
</dbReference>
<dbReference type="GO" id="GO:0016787">
    <property type="term" value="F:hydrolase activity"/>
    <property type="evidence" value="ECO:0007669"/>
    <property type="project" value="UniProtKB-KW"/>
</dbReference>
<dbReference type="RefSeq" id="WP_341398558.1">
    <property type="nucleotide sequence ID" value="NZ_JBBUTI010000005.1"/>
</dbReference>
<evidence type="ECO:0000256" key="10">
    <source>
        <dbReference type="ARBA" id="ARBA00023277"/>
    </source>
</evidence>
<evidence type="ECO:0000256" key="11">
    <source>
        <dbReference type="ARBA" id="ARBA00023316"/>
    </source>
</evidence>
<evidence type="ECO:0000256" key="13">
    <source>
        <dbReference type="ARBA" id="ARBA00037649"/>
    </source>
</evidence>
<organism evidence="16 17">
    <name type="scientific">Ideonella margarita</name>
    <dbReference type="NCBI Taxonomy" id="2984191"/>
    <lineage>
        <taxon>Bacteria</taxon>
        <taxon>Pseudomonadati</taxon>
        <taxon>Pseudomonadota</taxon>
        <taxon>Betaproteobacteria</taxon>
        <taxon>Burkholderiales</taxon>
        <taxon>Sphaerotilaceae</taxon>
        <taxon>Ideonella</taxon>
    </lineage>
</organism>
<dbReference type="InterPro" id="IPR017853">
    <property type="entry name" value="GH"/>
</dbReference>
<proteinExistence type="predicted"/>
<keyword evidence="11" id="KW-0961">Cell wall biogenesis/degradation</keyword>
<keyword evidence="9" id="KW-0325">Glycoprotein</keyword>
<dbReference type="Pfam" id="PF00332">
    <property type="entry name" value="Glyco_hydro_17"/>
    <property type="match status" value="1"/>
</dbReference>
<evidence type="ECO:0000313" key="16">
    <source>
        <dbReference type="EMBL" id="MEK8046270.1"/>
    </source>
</evidence>
<keyword evidence="4" id="KW-0134">Cell wall</keyword>
<evidence type="ECO:0000256" key="2">
    <source>
        <dbReference type="ARBA" id="ARBA00004236"/>
    </source>
</evidence>
<name>A0ABU9C318_9BURK</name>
<keyword evidence="5" id="KW-0964">Secreted</keyword>
<keyword evidence="7 16" id="KW-0378">Hydrolase</keyword>
<sequence length="581" mass="62330">MNKFFQLPGRRTARALMAALTAGLVGLSGLMVTACGGGGVVPTTGVQARTLSPEFTSRKAVAYSPFRSDNRDTETITAAMIREDLALLKTGGFTLLRIFDSSDAVAKLLLQTIRDDKLDFKVMLGVYVASGNTTFSDAEVDRGIALAKAYPDIVLAVSVGNETMVSWSFNKIDPAQMKTYISRVRDAITQPVTTDDNWAFWAAAPNSILDVVDFAAVHTYALADSVFTPGSWDWQQTGVAANQRAAAMMSAALGKTRADFTAVRSYLDDKGFKNMPIVIGETGWKAVASGGETFRAHPVNQKMFVDGLASWMAGSTAKPTSIVYFEAFDEPWKGGDDKWGLFDVNRKARYVIQNLYPSSQWAAGSYTTADALYYVPATGNGTVTASRYSVYAEATTAGEARPTETPLWVGWNSPATAYAGEITSSSASTDAGHSLEITPSPESWGWGMIAALQTSAEDLSQFATAGNLNFSIRTTYPGSIEVGFLTGTVTEGSAYDVYMTLAPGQYGYQNDGAWHTVSIPISAITPHGAMAFGMTDPSKSKLDMSKVTNPFVIADRYAVTGKSANANVRVPLQVDAVYWSK</sequence>
<dbReference type="PANTHER" id="PTHR16631:SF17">
    <property type="entry name" value="GLUCAN ENDO-1,3-BETA-GLUCOSIDASE BTGC"/>
    <property type="match status" value="1"/>
</dbReference>
<evidence type="ECO:0000256" key="4">
    <source>
        <dbReference type="ARBA" id="ARBA00022512"/>
    </source>
</evidence>
<evidence type="ECO:0000256" key="15">
    <source>
        <dbReference type="ARBA" id="ARBA00043078"/>
    </source>
</evidence>
<keyword evidence="3" id="KW-1003">Cell membrane</keyword>
<evidence type="ECO:0000313" key="17">
    <source>
        <dbReference type="Proteomes" id="UP001379945"/>
    </source>
</evidence>
<dbReference type="PANTHER" id="PTHR16631">
    <property type="entry name" value="GLUCAN 1,3-BETA-GLUCOSIDASE"/>
    <property type="match status" value="1"/>
</dbReference>
<evidence type="ECO:0000256" key="7">
    <source>
        <dbReference type="ARBA" id="ARBA00022801"/>
    </source>
</evidence>
<evidence type="ECO:0000256" key="14">
    <source>
        <dbReference type="ARBA" id="ARBA00042373"/>
    </source>
</evidence>
<keyword evidence="10" id="KW-0119">Carbohydrate metabolism</keyword>
<dbReference type="Gene3D" id="3.20.20.80">
    <property type="entry name" value="Glycosidases"/>
    <property type="match status" value="1"/>
</dbReference>
<keyword evidence="8" id="KW-0472">Membrane</keyword>
<dbReference type="EMBL" id="JBBUTI010000005">
    <property type="protein sequence ID" value="MEK8046270.1"/>
    <property type="molecule type" value="Genomic_DNA"/>
</dbReference>
<evidence type="ECO:0000256" key="3">
    <source>
        <dbReference type="ARBA" id="ARBA00022475"/>
    </source>
</evidence>
<dbReference type="InterPro" id="IPR008979">
    <property type="entry name" value="Galactose-bd-like_sf"/>
</dbReference>
<reference evidence="16 17" key="1">
    <citation type="submission" date="2024-04" db="EMBL/GenBank/DDBJ databases">
        <title>Novel species of the genus Ideonella isolated from streams.</title>
        <authorList>
            <person name="Lu H."/>
        </authorList>
    </citation>
    <scope>NUCLEOTIDE SEQUENCE [LARGE SCALE GENOMIC DNA]</scope>
    <source>
        <strain evidence="16 17">LYT19W</strain>
    </source>
</reference>
<dbReference type="SUPFAM" id="SSF49785">
    <property type="entry name" value="Galactose-binding domain-like"/>
    <property type="match status" value="1"/>
</dbReference>
<comment type="function">
    <text evidence="13">Glucanases play a role in cell expansion during growth, in cell-cell fusion during mating, and in spore release during sporulation. This enzyme may be involved in beta-glucan degradation. Active on laminarin and lichenan.</text>
</comment>
<evidence type="ECO:0000256" key="5">
    <source>
        <dbReference type="ARBA" id="ARBA00022525"/>
    </source>
</evidence>
<evidence type="ECO:0000256" key="1">
    <source>
        <dbReference type="ARBA" id="ARBA00004191"/>
    </source>
</evidence>
<dbReference type="Proteomes" id="UP001379945">
    <property type="component" value="Unassembled WGS sequence"/>
</dbReference>